<protein>
    <submittedName>
        <fullName evidence="2">Uncharacterized protein</fullName>
    </submittedName>
</protein>
<keyword evidence="1" id="KW-0472">Membrane</keyword>
<evidence type="ECO:0000313" key="3">
    <source>
        <dbReference type="Proteomes" id="UP000005226"/>
    </source>
</evidence>
<organism evidence="2 3">
    <name type="scientific">Takifugu rubripes</name>
    <name type="common">Japanese pufferfish</name>
    <name type="synonym">Fugu rubripes</name>
    <dbReference type="NCBI Taxonomy" id="31033"/>
    <lineage>
        <taxon>Eukaryota</taxon>
        <taxon>Metazoa</taxon>
        <taxon>Chordata</taxon>
        <taxon>Craniata</taxon>
        <taxon>Vertebrata</taxon>
        <taxon>Euteleostomi</taxon>
        <taxon>Actinopterygii</taxon>
        <taxon>Neopterygii</taxon>
        <taxon>Teleostei</taxon>
        <taxon>Neoteleostei</taxon>
        <taxon>Acanthomorphata</taxon>
        <taxon>Eupercaria</taxon>
        <taxon>Tetraodontiformes</taxon>
        <taxon>Tetradontoidea</taxon>
        <taxon>Tetraodontidae</taxon>
        <taxon>Takifugu</taxon>
    </lineage>
</organism>
<feature type="transmembrane region" description="Helical" evidence="1">
    <location>
        <begin position="12"/>
        <end position="30"/>
    </location>
</feature>
<sequence>MDLPFSGFELTFITIAFFIFSLYTLASIFIQPSATESAGFSEENHKISRNEAHALQSFVGWYWYVQTDATVGKKKNHQRGAF</sequence>
<reference evidence="2" key="2">
    <citation type="submission" date="2025-08" db="UniProtKB">
        <authorList>
            <consortium name="Ensembl"/>
        </authorList>
    </citation>
    <scope>IDENTIFICATION</scope>
</reference>
<accession>A0A3B5K8K5</accession>
<keyword evidence="3" id="KW-1185">Reference proteome</keyword>
<evidence type="ECO:0000313" key="2">
    <source>
        <dbReference type="Ensembl" id="ENSTRUP00000051874.2"/>
    </source>
</evidence>
<reference evidence="2" key="3">
    <citation type="submission" date="2025-09" db="UniProtKB">
        <authorList>
            <consortium name="Ensembl"/>
        </authorList>
    </citation>
    <scope>IDENTIFICATION</scope>
</reference>
<dbReference type="Ensembl" id="ENSTRUT00000053362.2">
    <property type="protein sequence ID" value="ENSTRUP00000051874.2"/>
    <property type="gene ID" value="ENSTRUG00000024940.2"/>
</dbReference>
<dbReference type="InParanoid" id="A0A3B5K8K5"/>
<keyword evidence="1" id="KW-0812">Transmembrane</keyword>
<dbReference type="AlphaFoldDB" id="A0A3B5K8K5"/>
<evidence type="ECO:0000256" key="1">
    <source>
        <dbReference type="SAM" id="Phobius"/>
    </source>
</evidence>
<dbReference type="Proteomes" id="UP000005226">
    <property type="component" value="Chromosome 17"/>
</dbReference>
<proteinExistence type="predicted"/>
<reference evidence="2 3" key="1">
    <citation type="journal article" date="2011" name="Genome Biol. Evol.">
        <title>Integration of the genetic map and genome assembly of fugu facilitates insights into distinct features of genome evolution in teleosts and mammals.</title>
        <authorList>
            <person name="Kai W."/>
            <person name="Kikuchi K."/>
            <person name="Tohari S."/>
            <person name="Chew A.K."/>
            <person name="Tay A."/>
            <person name="Fujiwara A."/>
            <person name="Hosoya S."/>
            <person name="Suetake H."/>
            <person name="Naruse K."/>
            <person name="Brenner S."/>
            <person name="Suzuki Y."/>
            <person name="Venkatesh B."/>
        </authorList>
    </citation>
    <scope>NUCLEOTIDE SEQUENCE [LARGE SCALE GENOMIC DNA]</scope>
</reference>
<name>A0A3B5K8K5_TAKRU</name>
<keyword evidence="1" id="KW-1133">Transmembrane helix</keyword>